<feature type="compositionally biased region" description="Polar residues" evidence="1">
    <location>
        <begin position="27"/>
        <end position="53"/>
    </location>
</feature>
<accession>A0A6J8AIR6</accession>
<evidence type="ECO:0000313" key="2">
    <source>
        <dbReference type="EMBL" id="CAC5368851.1"/>
    </source>
</evidence>
<reference evidence="2 3" key="1">
    <citation type="submission" date="2020-06" db="EMBL/GenBank/DDBJ databases">
        <authorList>
            <person name="Li R."/>
            <person name="Bekaert M."/>
        </authorList>
    </citation>
    <scope>NUCLEOTIDE SEQUENCE [LARGE SCALE GENOMIC DNA]</scope>
    <source>
        <strain evidence="3">wild</strain>
    </source>
</reference>
<feature type="compositionally biased region" description="Polar residues" evidence="1">
    <location>
        <begin position="142"/>
        <end position="157"/>
    </location>
</feature>
<keyword evidence="3" id="KW-1185">Reference proteome</keyword>
<organism evidence="2 3">
    <name type="scientific">Mytilus coruscus</name>
    <name type="common">Sea mussel</name>
    <dbReference type="NCBI Taxonomy" id="42192"/>
    <lineage>
        <taxon>Eukaryota</taxon>
        <taxon>Metazoa</taxon>
        <taxon>Spiralia</taxon>
        <taxon>Lophotrochozoa</taxon>
        <taxon>Mollusca</taxon>
        <taxon>Bivalvia</taxon>
        <taxon>Autobranchia</taxon>
        <taxon>Pteriomorphia</taxon>
        <taxon>Mytilida</taxon>
        <taxon>Mytiloidea</taxon>
        <taxon>Mytilidae</taxon>
        <taxon>Mytilinae</taxon>
        <taxon>Mytilus</taxon>
    </lineage>
</organism>
<name>A0A6J8AIR6_MYTCO</name>
<sequence>MGNNKRKIDSRSPQQGESPDSKAYKPSQGTSPPEQQQYAKKQGQVLSANTTKVKSPESLNDKGKKMFPPNETLIITSRAKQFLLTLNSLHYLLITMIERSHVLPSTPSTSAERNHVLPSTPAERSHILLFTPPTYTERSHVLPSTPSTSTERSHVLTSTPSIYAKRSRVLHTTPYLDRITHTRAGSMPSASAERSLAEILKSTSTEISLTTTTNSEQTFSNTTAINIPGIKFSWIFGTKFSHKDLILAMDKSSEKPVHSPPSPLPLRLSSSSSTTALEFCAISISNSSQ</sequence>
<dbReference type="EMBL" id="CACVKT020001498">
    <property type="protein sequence ID" value="CAC5368851.1"/>
    <property type="molecule type" value="Genomic_DNA"/>
</dbReference>
<protein>
    <submittedName>
        <fullName evidence="2">Uncharacterized protein</fullName>
    </submittedName>
</protein>
<feature type="region of interest" description="Disordered" evidence="1">
    <location>
        <begin position="137"/>
        <end position="157"/>
    </location>
</feature>
<gene>
    <name evidence="2" type="ORF">MCOR_8283</name>
</gene>
<feature type="compositionally biased region" description="Basic and acidic residues" evidence="1">
    <location>
        <begin position="1"/>
        <end position="10"/>
    </location>
</feature>
<dbReference type="Proteomes" id="UP000507470">
    <property type="component" value="Unassembled WGS sequence"/>
</dbReference>
<dbReference type="AlphaFoldDB" id="A0A6J8AIR6"/>
<evidence type="ECO:0000313" key="3">
    <source>
        <dbReference type="Proteomes" id="UP000507470"/>
    </source>
</evidence>
<dbReference type="OrthoDB" id="10592663at2759"/>
<feature type="region of interest" description="Disordered" evidence="1">
    <location>
        <begin position="1"/>
        <end position="67"/>
    </location>
</feature>
<proteinExistence type="predicted"/>
<evidence type="ECO:0000256" key="1">
    <source>
        <dbReference type="SAM" id="MobiDB-lite"/>
    </source>
</evidence>